<dbReference type="PANTHER" id="PTHR24173">
    <property type="entry name" value="ANKYRIN REPEAT CONTAINING"/>
    <property type="match status" value="1"/>
</dbReference>
<dbReference type="InterPro" id="IPR036770">
    <property type="entry name" value="Ankyrin_rpt-contain_sf"/>
</dbReference>
<comment type="similarity">
    <text evidence="5">Belongs to the fem-1 family.</text>
</comment>
<sequence>MAYYLLGRIEESKRWRVDYSLVEAAYLAASEHPAAAFRLLERYADPASPLYDMGKALAWHSQRWSVREANEHDLAYLRQRAFHRPDPLTQYLYATTALLRQGSNDYPQEELARTLILDAAENGLAMAQHEVGDRYWFYFPEEPDDRVQAAAWLYRAAENGHPKAAEALADRYRHDGDLDTALVWYRRAGELGDPYQFYWAATGLEQGRYGFPKDPEAAVQWYIWAAEYGDHNGIAWLARAHTTGEHGIKRDPMKAVELLRRIDRNREADELINEALTLALDTGDRALLRRALKQADPASEGFRQTWILAAAEHDRRTARRFVNAGVDVDTVVGDTTALLAAIRGDNVGMVTWLIQQGASLTLAPSRHSPLTAAVDAGAIDSLRVLVNAGAPVSEPDAAGDTALIRAVRNGHTETARLLLAAGADLNQADARGHTPLDWAQQQTSREGLERLLLAQDSLALSADERAARLASLDAAQAARERAERWLAGELFDRLDSSGQIVANNDYQTTPWACVRDQMSGLTWVVPTEAGRYSAEHRYRHPTYGNDNCEREACDLATHVQLVRSEALCGIDDWRVPAQAELKTLAFDHASPAFPNWPGFALWSWHDDAPAITWASGLFGQGSAAISVVSHAQVLLVSGEAQPLPQRPSAWFHTTVFRYSDAGADER</sequence>
<keyword evidence="4 6" id="KW-0040">ANK repeat</keyword>
<dbReference type="InterPro" id="IPR006597">
    <property type="entry name" value="Sel1-like"/>
</dbReference>
<evidence type="ECO:0000256" key="6">
    <source>
        <dbReference type="PROSITE-ProRule" id="PRU00023"/>
    </source>
</evidence>
<evidence type="ECO:0000256" key="5">
    <source>
        <dbReference type="ARBA" id="ARBA00038500"/>
    </source>
</evidence>
<evidence type="ECO:0000256" key="1">
    <source>
        <dbReference type="ARBA" id="ARBA00004906"/>
    </source>
</evidence>
<dbReference type="Pfam" id="PF12796">
    <property type="entry name" value="Ank_2"/>
    <property type="match status" value="1"/>
</dbReference>
<evidence type="ECO:0000259" key="7">
    <source>
        <dbReference type="Pfam" id="PF07603"/>
    </source>
</evidence>
<feature type="repeat" description="ANK" evidence="6">
    <location>
        <begin position="365"/>
        <end position="397"/>
    </location>
</feature>
<dbReference type="SUPFAM" id="SSF48403">
    <property type="entry name" value="Ankyrin repeat"/>
    <property type="match status" value="1"/>
</dbReference>
<dbReference type="RefSeq" id="WP_116348397.1">
    <property type="nucleotide sequence ID" value="NZ_NFZW01000026.1"/>
</dbReference>
<protein>
    <recommendedName>
        <fullName evidence="7">Lcl C-terminal domain-containing protein</fullName>
    </recommendedName>
</protein>
<proteinExistence type="inferred from homology"/>
<evidence type="ECO:0000313" key="8">
    <source>
        <dbReference type="EMBL" id="RFA32697.1"/>
    </source>
</evidence>
<dbReference type="Pfam" id="PF07603">
    <property type="entry name" value="Lcl_C"/>
    <property type="match status" value="1"/>
</dbReference>
<accession>A0A3E0WKS3</accession>
<keyword evidence="9" id="KW-1185">Reference proteome</keyword>
<evidence type="ECO:0000256" key="3">
    <source>
        <dbReference type="ARBA" id="ARBA00022786"/>
    </source>
</evidence>
<comment type="pathway">
    <text evidence="1">Protein modification; protein ubiquitination.</text>
</comment>
<evidence type="ECO:0000313" key="9">
    <source>
        <dbReference type="Proteomes" id="UP000256763"/>
    </source>
</evidence>
<dbReference type="AlphaFoldDB" id="A0A3E0WKS3"/>
<keyword evidence="2" id="KW-0677">Repeat</keyword>
<organism evidence="8 9">
    <name type="scientific">Alkalilimnicola ehrlichii</name>
    <dbReference type="NCBI Taxonomy" id="351052"/>
    <lineage>
        <taxon>Bacteria</taxon>
        <taxon>Pseudomonadati</taxon>
        <taxon>Pseudomonadota</taxon>
        <taxon>Gammaproteobacteria</taxon>
        <taxon>Chromatiales</taxon>
        <taxon>Ectothiorhodospiraceae</taxon>
        <taxon>Alkalilimnicola</taxon>
    </lineage>
</organism>
<dbReference type="Pfam" id="PF08238">
    <property type="entry name" value="Sel1"/>
    <property type="match status" value="4"/>
</dbReference>
<dbReference type="Gene3D" id="1.25.40.20">
    <property type="entry name" value="Ankyrin repeat-containing domain"/>
    <property type="match status" value="1"/>
</dbReference>
<dbReference type="SMART" id="SM00671">
    <property type="entry name" value="SEL1"/>
    <property type="match status" value="4"/>
</dbReference>
<dbReference type="PANTHER" id="PTHR24173:SF74">
    <property type="entry name" value="ANKYRIN REPEAT DOMAIN-CONTAINING PROTEIN 16"/>
    <property type="match status" value="1"/>
</dbReference>
<evidence type="ECO:0000256" key="2">
    <source>
        <dbReference type="ARBA" id="ARBA00022737"/>
    </source>
</evidence>
<dbReference type="SUPFAM" id="SSF81901">
    <property type="entry name" value="HCP-like"/>
    <property type="match status" value="1"/>
</dbReference>
<reference evidence="9" key="1">
    <citation type="submission" date="2017-05" db="EMBL/GenBank/DDBJ databases">
        <authorList>
            <person name="Sharma S."/>
            <person name="Sidhu C."/>
            <person name="Pinnaka A.K."/>
        </authorList>
    </citation>
    <scope>NUCLEOTIDE SEQUENCE [LARGE SCALE GENOMIC DNA]</scope>
    <source>
        <strain evidence="9">AK93</strain>
    </source>
</reference>
<gene>
    <name evidence="8" type="ORF">CAL65_19025</name>
</gene>
<dbReference type="EMBL" id="NFZW01000026">
    <property type="protein sequence ID" value="RFA32697.1"/>
    <property type="molecule type" value="Genomic_DNA"/>
</dbReference>
<dbReference type="PROSITE" id="PS50088">
    <property type="entry name" value="ANK_REPEAT"/>
    <property type="match status" value="2"/>
</dbReference>
<dbReference type="InterPro" id="IPR002110">
    <property type="entry name" value="Ankyrin_rpt"/>
</dbReference>
<feature type="domain" description="Lcl C-terminal" evidence="7">
    <location>
        <begin position="513"/>
        <end position="615"/>
    </location>
</feature>
<feature type="repeat" description="ANK" evidence="6">
    <location>
        <begin position="398"/>
        <end position="430"/>
    </location>
</feature>
<evidence type="ECO:0000256" key="4">
    <source>
        <dbReference type="ARBA" id="ARBA00023043"/>
    </source>
</evidence>
<dbReference type="Gene3D" id="1.25.40.10">
    <property type="entry name" value="Tetratricopeptide repeat domain"/>
    <property type="match status" value="1"/>
</dbReference>
<keyword evidence="3" id="KW-0833">Ubl conjugation pathway</keyword>
<dbReference type="SMART" id="SM00248">
    <property type="entry name" value="ANK"/>
    <property type="match status" value="4"/>
</dbReference>
<comment type="caution">
    <text evidence="8">The sequence shown here is derived from an EMBL/GenBank/DDBJ whole genome shotgun (WGS) entry which is preliminary data.</text>
</comment>
<dbReference type="Proteomes" id="UP000256763">
    <property type="component" value="Unassembled WGS sequence"/>
</dbReference>
<name>A0A3E0WKS3_9GAMM</name>
<dbReference type="PROSITE" id="PS50297">
    <property type="entry name" value="ANK_REP_REGION"/>
    <property type="match status" value="1"/>
</dbReference>
<dbReference type="InterPro" id="IPR011990">
    <property type="entry name" value="TPR-like_helical_dom_sf"/>
</dbReference>
<dbReference type="InterPro" id="IPR011460">
    <property type="entry name" value="Lcl_C"/>
</dbReference>